<evidence type="ECO:0000313" key="3">
    <source>
        <dbReference type="Proteomes" id="UP000649739"/>
    </source>
</evidence>
<dbReference type="Proteomes" id="UP000649739">
    <property type="component" value="Unassembled WGS sequence"/>
</dbReference>
<evidence type="ECO:0008006" key="4">
    <source>
        <dbReference type="Google" id="ProtNLM"/>
    </source>
</evidence>
<sequence>MTKPMRRIATFALTTATVFTGMATVNAPANAAAPGDAAAILRACGLEAGNTHRSGNEIVGSGRSTGSPCAGRFNLEIQRKRWLGWETVKKGDGAANGTWQYIRYNCAKTGTHTFRTLVKGRIAGKYLSDFSNETRQNCGK</sequence>
<proteinExistence type="predicted"/>
<dbReference type="AlphaFoldDB" id="A0A8J3FE47"/>
<reference evidence="2" key="1">
    <citation type="journal article" date="2014" name="Int. J. Syst. Evol. Microbiol.">
        <title>Complete genome sequence of Corynebacterium casei LMG S-19264T (=DSM 44701T), isolated from a smear-ripened cheese.</title>
        <authorList>
            <consortium name="US DOE Joint Genome Institute (JGI-PGF)"/>
            <person name="Walter F."/>
            <person name="Albersmeier A."/>
            <person name="Kalinowski J."/>
            <person name="Ruckert C."/>
        </authorList>
    </citation>
    <scope>NUCLEOTIDE SEQUENCE</scope>
    <source>
        <strain evidence="2">JCM 3090</strain>
    </source>
</reference>
<keyword evidence="1" id="KW-0732">Signal</keyword>
<evidence type="ECO:0000256" key="1">
    <source>
        <dbReference type="SAM" id="SignalP"/>
    </source>
</evidence>
<accession>A0A8J3FE47</accession>
<feature type="chain" id="PRO_5035239192" description="Secreted protein" evidence="1">
    <location>
        <begin position="32"/>
        <end position="140"/>
    </location>
</feature>
<feature type="signal peptide" evidence="1">
    <location>
        <begin position="1"/>
        <end position="31"/>
    </location>
</feature>
<comment type="caution">
    <text evidence="2">The sequence shown here is derived from an EMBL/GenBank/DDBJ whole genome shotgun (WGS) entry which is preliminary data.</text>
</comment>
<dbReference type="EMBL" id="BMQB01000006">
    <property type="protein sequence ID" value="GGJ98809.1"/>
    <property type="molecule type" value="Genomic_DNA"/>
</dbReference>
<protein>
    <recommendedName>
        <fullName evidence="4">Secreted protein</fullName>
    </recommendedName>
</protein>
<keyword evidence="3" id="KW-1185">Reference proteome</keyword>
<name>A0A8J3FE47_9ACTN</name>
<gene>
    <name evidence="2" type="ORF">GCM10010123_30930</name>
</gene>
<organism evidence="2 3">
    <name type="scientific">Pilimelia anulata</name>
    <dbReference type="NCBI Taxonomy" id="53371"/>
    <lineage>
        <taxon>Bacteria</taxon>
        <taxon>Bacillati</taxon>
        <taxon>Actinomycetota</taxon>
        <taxon>Actinomycetes</taxon>
        <taxon>Micromonosporales</taxon>
        <taxon>Micromonosporaceae</taxon>
        <taxon>Pilimelia</taxon>
    </lineage>
</organism>
<reference evidence="2" key="2">
    <citation type="submission" date="2020-09" db="EMBL/GenBank/DDBJ databases">
        <authorList>
            <person name="Sun Q."/>
            <person name="Ohkuma M."/>
        </authorList>
    </citation>
    <scope>NUCLEOTIDE SEQUENCE</scope>
    <source>
        <strain evidence="2">JCM 3090</strain>
    </source>
</reference>
<dbReference type="RefSeq" id="WP_189170848.1">
    <property type="nucleotide sequence ID" value="NZ_BMQB01000006.1"/>
</dbReference>
<evidence type="ECO:0000313" key="2">
    <source>
        <dbReference type="EMBL" id="GGJ98809.1"/>
    </source>
</evidence>